<proteinExistence type="predicted"/>
<dbReference type="InterPro" id="IPR036278">
    <property type="entry name" value="Sialidase_sf"/>
</dbReference>
<comment type="caution">
    <text evidence="2">The sequence shown here is derived from an EMBL/GenBank/DDBJ whole genome shotgun (WGS) entry which is preliminary data.</text>
</comment>
<feature type="chain" id="PRO_5012308357" description="Secretion system C-terminal sorting domain-containing protein" evidence="1">
    <location>
        <begin position="22"/>
        <end position="525"/>
    </location>
</feature>
<dbReference type="EMBL" id="NOZP01000126">
    <property type="protein sequence ID" value="OYD15057.1"/>
    <property type="molecule type" value="Genomic_DNA"/>
</dbReference>
<evidence type="ECO:0000256" key="1">
    <source>
        <dbReference type="SAM" id="SignalP"/>
    </source>
</evidence>
<reference evidence="2 3" key="1">
    <citation type="submission" date="2017-07" db="EMBL/GenBank/DDBJ databases">
        <title>Recovery of genomes from metagenomes via a dereplication, aggregation, and scoring strategy.</title>
        <authorList>
            <person name="Sieber C.M."/>
            <person name="Probst A.J."/>
            <person name="Sharrar A."/>
            <person name="Thomas B.C."/>
            <person name="Hess M."/>
            <person name="Tringe S.G."/>
            <person name="Banfield J.F."/>
        </authorList>
    </citation>
    <scope>NUCLEOTIDE SEQUENCE [LARGE SCALE GENOMIC DNA]</scope>
    <source>
        <strain evidence="2">JGI_Cruoil_03_51_56</strain>
    </source>
</reference>
<dbReference type="Proteomes" id="UP000215559">
    <property type="component" value="Unassembled WGS sequence"/>
</dbReference>
<evidence type="ECO:0008006" key="4">
    <source>
        <dbReference type="Google" id="ProtNLM"/>
    </source>
</evidence>
<dbReference type="SUPFAM" id="SSF50939">
    <property type="entry name" value="Sialidases"/>
    <property type="match status" value="1"/>
</dbReference>
<dbReference type="AlphaFoldDB" id="A0A235BTK0"/>
<protein>
    <recommendedName>
        <fullName evidence="4">Secretion system C-terminal sorting domain-containing protein</fullName>
    </recommendedName>
</protein>
<evidence type="ECO:0000313" key="3">
    <source>
        <dbReference type="Proteomes" id="UP000215559"/>
    </source>
</evidence>
<sequence length="525" mass="58244">MRYFTIIGMFCALLGFSLVQAQTDSGYIGRVDTIGGTTYDWQFDLSVRRRIVNSPDYGIHVIWLHSADTCPFYNVSGRYNFYDYSARSWNWIDPDFMQGGVNVFTDRCGYPGLDADPTTGIAVISCHTGFPIHPVVARDMAPGGGVFEYCIGPEGYLWPVIAIGQGGLIHVGLIDDASREGVCYSQIRTWCSWDSAVSIAVTFYPDHNIASKVTQNVCLGWTDDSTVVFRISTDGGTTWQPAEWLSLPPAYSGDTVPVVFTWFPFYDHHNRLHILVDVMPYINGQGYIMPAEIWHWCPANPDSWSRIHRAGCAPQNLRAPVGYNAIYACRSSIGEDDEGTLFVSWEQFDSSNVEPLTDLLRAGIWLASSQDNGMTWNPVNRLTPLNAVSHRFPCIVDRMVAGAPDTVVVTYLMDPHAGFFVMGQGPADLCPIVCQFVPENLLGVHEERGTQHVQRFMPSATIVRGVLYIPDASGVGRSALSVLLDITGRKVADLHRGVNNIRHLAPGVYFLQQGKNKTTKVVIQR</sequence>
<accession>A0A235BTK0</accession>
<gene>
    <name evidence="2" type="ORF">CH330_06730</name>
</gene>
<evidence type="ECO:0000313" key="2">
    <source>
        <dbReference type="EMBL" id="OYD15057.1"/>
    </source>
</evidence>
<organism evidence="2 3">
    <name type="scientific">candidate division WOR-3 bacterium JGI_Cruoil_03_51_56</name>
    <dbReference type="NCBI Taxonomy" id="1973747"/>
    <lineage>
        <taxon>Bacteria</taxon>
        <taxon>Bacteria division WOR-3</taxon>
    </lineage>
</organism>
<keyword evidence="1" id="KW-0732">Signal</keyword>
<feature type="signal peptide" evidence="1">
    <location>
        <begin position="1"/>
        <end position="21"/>
    </location>
</feature>
<name>A0A235BTK0_UNCW3</name>